<proteinExistence type="predicted"/>
<organism evidence="2 3">
    <name type="scientific">Bradyrhizobium ottawaense</name>
    <dbReference type="NCBI Taxonomy" id="931866"/>
    <lineage>
        <taxon>Bacteria</taxon>
        <taxon>Pseudomonadati</taxon>
        <taxon>Pseudomonadota</taxon>
        <taxon>Alphaproteobacteria</taxon>
        <taxon>Hyphomicrobiales</taxon>
        <taxon>Nitrobacteraceae</taxon>
        <taxon>Bradyrhizobium</taxon>
    </lineage>
</organism>
<reference evidence="2 3" key="1">
    <citation type="submission" date="2024-07" db="EMBL/GenBank/DDBJ databases">
        <title>Genomic Encyclopedia of Type Strains, Phase V (KMG-V): Genome sequencing to study the core and pangenomes of soil and plant-associated prokaryotes.</title>
        <authorList>
            <person name="Whitman W."/>
        </authorList>
    </citation>
    <scope>NUCLEOTIDE SEQUENCE [LARGE SCALE GENOMIC DNA]</scope>
    <source>
        <strain evidence="2 3">USDA 152</strain>
    </source>
</reference>
<feature type="region of interest" description="Disordered" evidence="1">
    <location>
        <begin position="1"/>
        <end position="41"/>
    </location>
</feature>
<accession>A0ABV4FYF3</accession>
<sequence length="57" mass="6393">MRVASFDGWRNALDIDPSGKPRSRQRLSTTSPTDHNGYDERSAFLITVDGGKFRLVP</sequence>
<gene>
    <name evidence="2" type="ORF">ABIG07_005572</name>
</gene>
<dbReference type="GeneID" id="92968334"/>
<dbReference type="Proteomes" id="UP001565369">
    <property type="component" value="Unassembled WGS sequence"/>
</dbReference>
<name>A0ABV4FYF3_9BRAD</name>
<dbReference type="RefSeq" id="WP_154694138.1">
    <property type="nucleotide sequence ID" value="NZ_AP021854.1"/>
</dbReference>
<keyword evidence="3" id="KW-1185">Reference proteome</keyword>
<dbReference type="EMBL" id="JBGBZJ010000003">
    <property type="protein sequence ID" value="MEY9456624.1"/>
    <property type="molecule type" value="Genomic_DNA"/>
</dbReference>
<protein>
    <submittedName>
        <fullName evidence="2">Uncharacterized protein</fullName>
    </submittedName>
</protein>
<evidence type="ECO:0000313" key="2">
    <source>
        <dbReference type="EMBL" id="MEY9456624.1"/>
    </source>
</evidence>
<evidence type="ECO:0000256" key="1">
    <source>
        <dbReference type="SAM" id="MobiDB-lite"/>
    </source>
</evidence>
<evidence type="ECO:0000313" key="3">
    <source>
        <dbReference type="Proteomes" id="UP001565369"/>
    </source>
</evidence>
<comment type="caution">
    <text evidence="2">The sequence shown here is derived from an EMBL/GenBank/DDBJ whole genome shotgun (WGS) entry which is preliminary data.</text>
</comment>